<dbReference type="FunCoup" id="A0A2J7R0D2">
    <property type="interactions" value="62"/>
</dbReference>
<comment type="subcellular location">
    <subcellularLocation>
        <location evidence="1">Membrane</location>
        <topology evidence="1">Multi-pass membrane protein</topology>
    </subcellularLocation>
</comment>
<evidence type="ECO:0000256" key="6">
    <source>
        <dbReference type="ARBA" id="ARBA00023136"/>
    </source>
</evidence>
<keyword evidence="5 9" id="KW-0297">G-protein coupled receptor</keyword>
<feature type="region of interest" description="Disordered" evidence="10">
    <location>
        <begin position="446"/>
        <end position="481"/>
    </location>
</feature>
<evidence type="ECO:0000256" key="1">
    <source>
        <dbReference type="ARBA" id="ARBA00004141"/>
    </source>
</evidence>
<reference evidence="13 14" key="1">
    <citation type="submission" date="2017-12" db="EMBL/GenBank/DDBJ databases">
        <title>Hemimetabolous genomes reveal molecular basis of termite eusociality.</title>
        <authorList>
            <person name="Harrison M.C."/>
            <person name="Jongepier E."/>
            <person name="Robertson H.M."/>
            <person name="Arning N."/>
            <person name="Bitard-Feildel T."/>
            <person name="Chao H."/>
            <person name="Childers C.P."/>
            <person name="Dinh H."/>
            <person name="Doddapaneni H."/>
            <person name="Dugan S."/>
            <person name="Gowin J."/>
            <person name="Greiner C."/>
            <person name="Han Y."/>
            <person name="Hu H."/>
            <person name="Hughes D.S.T."/>
            <person name="Huylmans A.-K."/>
            <person name="Kemena C."/>
            <person name="Kremer L.P.M."/>
            <person name="Lee S.L."/>
            <person name="Lopez-Ezquerra A."/>
            <person name="Mallet L."/>
            <person name="Monroy-Kuhn J.M."/>
            <person name="Moser A."/>
            <person name="Murali S.C."/>
            <person name="Muzny D.M."/>
            <person name="Otani S."/>
            <person name="Piulachs M.-D."/>
            <person name="Poelchau M."/>
            <person name="Qu J."/>
            <person name="Schaub F."/>
            <person name="Wada-Katsumata A."/>
            <person name="Worley K.C."/>
            <person name="Xie Q."/>
            <person name="Ylla G."/>
            <person name="Poulsen M."/>
            <person name="Gibbs R.A."/>
            <person name="Schal C."/>
            <person name="Richards S."/>
            <person name="Belles X."/>
            <person name="Korb J."/>
            <person name="Bornberg-Bauer E."/>
        </authorList>
    </citation>
    <scope>NUCLEOTIDE SEQUENCE [LARGE SCALE GENOMIC DNA]</scope>
    <source>
        <tissue evidence="13">Whole body</tissue>
    </source>
</reference>
<organism evidence="13 14">
    <name type="scientific">Cryptotermes secundus</name>
    <dbReference type="NCBI Taxonomy" id="105785"/>
    <lineage>
        <taxon>Eukaryota</taxon>
        <taxon>Metazoa</taxon>
        <taxon>Ecdysozoa</taxon>
        <taxon>Arthropoda</taxon>
        <taxon>Hexapoda</taxon>
        <taxon>Insecta</taxon>
        <taxon>Pterygota</taxon>
        <taxon>Neoptera</taxon>
        <taxon>Polyneoptera</taxon>
        <taxon>Dictyoptera</taxon>
        <taxon>Blattodea</taxon>
        <taxon>Blattoidea</taxon>
        <taxon>Termitoidae</taxon>
        <taxon>Kalotermitidae</taxon>
        <taxon>Cryptotermitinae</taxon>
        <taxon>Cryptotermes</taxon>
    </lineage>
</organism>
<name>A0A2J7R0D2_9NEOP</name>
<keyword evidence="8 9" id="KW-0807">Transducer</keyword>
<feature type="transmembrane region" description="Helical" evidence="11">
    <location>
        <begin position="404"/>
        <end position="426"/>
    </location>
</feature>
<sequence length="481" mass="54015">MAQPGEDVKADLKKMKAPSWRTTVQDRTKGKDVVEKTETLREQSLEQPRDYWFLNKGSASWNYVRPRDRLIPRPTDCVQDQETEKVTKVYKGCRVTDSWMLGDTLCKMYQFVHSLSYTASIFILVVICTERYFAIIHPITCKQILTPRRLVMVMVVVWVASALYSFPRFIWVGTVTTNLSNGMTETICITQRRKYDSKLFDIINFSVLYVAPLAVMMVLYSLIAVTLWHSSWGLERHYLTNGTSSPLSQTLILVIHDIQHSSSAVASQRGSVYWPVAPSSSGPYAVTSLWGRVSGNAGDGPSLKIRFQKRPVSGSQVTINRISSACGGSGSAVFRSKSSPGSSLISESYHTSSSQKVLRARRGVIRMLIVVVLTFAICNLPYHARKMWQYWSHDYDGGSTFSSLFTPLTFLVAYFNSGINPLLYAFMSRNFRKGMRELLCCSIRGGGRGRGSQRHQTSSLMRRSSTRTTTKALSVTANPDS</sequence>
<evidence type="ECO:0000256" key="8">
    <source>
        <dbReference type="ARBA" id="ARBA00023224"/>
    </source>
</evidence>
<dbReference type="Gene3D" id="1.20.1070.10">
    <property type="entry name" value="Rhodopsin 7-helix transmembrane proteins"/>
    <property type="match status" value="1"/>
</dbReference>
<evidence type="ECO:0000256" key="10">
    <source>
        <dbReference type="SAM" id="MobiDB-lite"/>
    </source>
</evidence>
<dbReference type="InterPro" id="IPR017452">
    <property type="entry name" value="GPCR_Rhodpsn_7TM"/>
</dbReference>
<keyword evidence="7 9" id="KW-0675">Receptor</keyword>
<dbReference type="InParanoid" id="A0A2J7R0D2"/>
<feature type="compositionally biased region" description="Low complexity" evidence="10">
    <location>
        <begin position="457"/>
        <end position="470"/>
    </location>
</feature>
<dbReference type="GO" id="GO:0005886">
    <property type="term" value="C:plasma membrane"/>
    <property type="evidence" value="ECO:0007669"/>
    <property type="project" value="TreeGrafter"/>
</dbReference>
<keyword evidence="4 11" id="KW-1133">Transmembrane helix</keyword>
<feature type="region of interest" description="Disordered" evidence="10">
    <location>
        <begin position="1"/>
        <end position="35"/>
    </location>
</feature>
<dbReference type="InterPro" id="IPR000276">
    <property type="entry name" value="GPCR_Rhodpsn"/>
</dbReference>
<evidence type="ECO:0000256" key="2">
    <source>
        <dbReference type="ARBA" id="ARBA00010663"/>
    </source>
</evidence>
<dbReference type="AlphaFoldDB" id="A0A2J7R0D2"/>
<feature type="transmembrane region" description="Helical" evidence="11">
    <location>
        <begin position="108"/>
        <end position="129"/>
    </location>
</feature>
<comment type="similarity">
    <text evidence="2 9">Belongs to the G-protein coupled receptor 1 family.</text>
</comment>
<gene>
    <name evidence="13" type="ORF">B7P43_G16294</name>
</gene>
<dbReference type="EMBL" id="NEVH01008248">
    <property type="protein sequence ID" value="PNF34300.1"/>
    <property type="molecule type" value="Genomic_DNA"/>
</dbReference>
<proteinExistence type="inferred from homology"/>
<evidence type="ECO:0000313" key="14">
    <source>
        <dbReference type="Proteomes" id="UP000235965"/>
    </source>
</evidence>
<evidence type="ECO:0000256" key="11">
    <source>
        <dbReference type="SAM" id="Phobius"/>
    </source>
</evidence>
<feature type="compositionally biased region" description="Basic and acidic residues" evidence="10">
    <location>
        <begin position="24"/>
        <end position="35"/>
    </location>
</feature>
<dbReference type="PROSITE" id="PS00237">
    <property type="entry name" value="G_PROTEIN_RECEP_F1_1"/>
    <property type="match status" value="1"/>
</dbReference>
<evidence type="ECO:0000256" key="3">
    <source>
        <dbReference type="ARBA" id="ARBA00022692"/>
    </source>
</evidence>
<dbReference type="Proteomes" id="UP000235965">
    <property type="component" value="Unassembled WGS sequence"/>
</dbReference>
<dbReference type="Pfam" id="PF00001">
    <property type="entry name" value="7tm_1"/>
    <property type="match status" value="1"/>
</dbReference>
<evidence type="ECO:0000256" key="5">
    <source>
        <dbReference type="ARBA" id="ARBA00023040"/>
    </source>
</evidence>
<evidence type="ECO:0000259" key="12">
    <source>
        <dbReference type="PROSITE" id="PS50262"/>
    </source>
</evidence>
<protein>
    <recommendedName>
        <fullName evidence="12">G-protein coupled receptors family 1 profile domain-containing protein</fullName>
    </recommendedName>
</protein>
<dbReference type="PRINTS" id="PR00237">
    <property type="entry name" value="GPCRRHODOPSN"/>
</dbReference>
<dbReference type="PROSITE" id="PS50262">
    <property type="entry name" value="G_PROTEIN_RECEP_F1_2"/>
    <property type="match status" value="1"/>
</dbReference>
<evidence type="ECO:0000256" key="4">
    <source>
        <dbReference type="ARBA" id="ARBA00022989"/>
    </source>
</evidence>
<accession>A0A2J7R0D2</accession>
<evidence type="ECO:0000256" key="7">
    <source>
        <dbReference type="ARBA" id="ARBA00023170"/>
    </source>
</evidence>
<keyword evidence="14" id="KW-1185">Reference proteome</keyword>
<feature type="transmembrane region" description="Helical" evidence="11">
    <location>
        <begin position="364"/>
        <end position="384"/>
    </location>
</feature>
<feature type="transmembrane region" description="Helical" evidence="11">
    <location>
        <begin position="150"/>
        <end position="171"/>
    </location>
</feature>
<dbReference type="GO" id="GO:0004930">
    <property type="term" value="F:G protein-coupled receptor activity"/>
    <property type="evidence" value="ECO:0007669"/>
    <property type="project" value="UniProtKB-KW"/>
</dbReference>
<dbReference type="PANTHER" id="PTHR24243">
    <property type="entry name" value="G-PROTEIN COUPLED RECEPTOR"/>
    <property type="match status" value="1"/>
</dbReference>
<feature type="domain" description="G-protein coupled receptors family 1 profile" evidence="12">
    <location>
        <begin position="95"/>
        <end position="424"/>
    </location>
</feature>
<feature type="compositionally biased region" description="Polar residues" evidence="10">
    <location>
        <begin position="471"/>
        <end position="481"/>
    </location>
</feature>
<dbReference type="OrthoDB" id="5964776at2759"/>
<comment type="caution">
    <text evidence="13">The sequence shown here is derived from an EMBL/GenBank/DDBJ whole genome shotgun (WGS) entry which is preliminary data.</text>
</comment>
<keyword evidence="6 11" id="KW-0472">Membrane</keyword>
<feature type="compositionally biased region" description="Basic and acidic residues" evidence="10">
    <location>
        <begin position="1"/>
        <end position="14"/>
    </location>
</feature>
<evidence type="ECO:0000313" key="13">
    <source>
        <dbReference type="EMBL" id="PNF34300.1"/>
    </source>
</evidence>
<dbReference type="STRING" id="105785.A0A2J7R0D2"/>
<evidence type="ECO:0000256" key="9">
    <source>
        <dbReference type="RuleBase" id="RU000688"/>
    </source>
</evidence>
<feature type="transmembrane region" description="Helical" evidence="11">
    <location>
        <begin position="202"/>
        <end position="228"/>
    </location>
</feature>
<dbReference type="PANTHER" id="PTHR24243:SF224">
    <property type="entry name" value="G-PROTEIN COUPLED RECEPTOR 19-RELATED"/>
    <property type="match status" value="1"/>
</dbReference>
<dbReference type="SUPFAM" id="SSF81321">
    <property type="entry name" value="Family A G protein-coupled receptor-like"/>
    <property type="match status" value="1"/>
</dbReference>
<keyword evidence="3 9" id="KW-0812">Transmembrane</keyword>